<dbReference type="InterPro" id="IPR003594">
    <property type="entry name" value="HATPase_dom"/>
</dbReference>
<name>A0A5C8ZE01_9ACTN</name>
<keyword evidence="4" id="KW-1185">Reference proteome</keyword>
<feature type="transmembrane region" description="Helical" evidence="1">
    <location>
        <begin position="76"/>
        <end position="95"/>
    </location>
</feature>
<evidence type="ECO:0000313" key="4">
    <source>
        <dbReference type="Proteomes" id="UP000321234"/>
    </source>
</evidence>
<feature type="transmembrane region" description="Helical" evidence="1">
    <location>
        <begin position="42"/>
        <end position="64"/>
    </location>
</feature>
<sequence>MSPAAARTTARRLVGVVVVLTSATPLAAAAGAVALDGPAGPLWWAVPLLAAFAGALGAAVLALVRGTSPDPPAAALVAVGAVTTLSQAALLSAGLVQTDPAPTHGAWSAYVLAASVQASAVLARNAPRGWGVALPTALSALVAATAPPPPPLPQQDVTAQVLYGTVLALVAASMYYLARGLEQTTGRVGAVRGAALRADAEAEALALAEAERGRWEAAVHDDVLTALRAGAAARTDEEVRAASAAAAAALRSIAAAPTTLTVGTALAAQQVGAAARGAFDAAVVDVTSEPGSLPGRVVEALADATAELMRNTVHHNPPGVRARVHGQLGQQRARVVVSDDGGGFDADALPTGRLGIRVSVVGRMRSVGGEADVSSSRRGTTVELRWPR</sequence>
<feature type="transmembrane region" description="Helical" evidence="1">
    <location>
        <begin position="107"/>
        <end position="123"/>
    </location>
</feature>
<dbReference type="EMBL" id="VKAC01000005">
    <property type="protein sequence ID" value="TXR56285.1"/>
    <property type="molecule type" value="Genomic_DNA"/>
</dbReference>
<reference evidence="3 4" key="1">
    <citation type="submission" date="2019-07" db="EMBL/GenBank/DDBJ databases">
        <title>Quadrisphaera sp. strain DD2A genome sequencing and assembly.</title>
        <authorList>
            <person name="Kim I."/>
        </authorList>
    </citation>
    <scope>NUCLEOTIDE SEQUENCE [LARGE SCALE GENOMIC DNA]</scope>
    <source>
        <strain evidence="3 4">DD2A</strain>
    </source>
</reference>
<dbReference type="RefSeq" id="WP_147926078.1">
    <property type="nucleotide sequence ID" value="NZ_VKAC01000005.1"/>
</dbReference>
<keyword evidence="1" id="KW-1133">Transmembrane helix</keyword>
<dbReference type="AlphaFoldDB" id="A0A5C8ZE01"/>
<organism evidence="3 4">
    <name type="scientific">Quadrisphaera setariae</name>
    <dbReference type="NCBI Taxonomy" id="2593304"/>
    <lineage>
        <taxon>Bacteria</taxon>
        <taxon>Bacillati</taxon>
        <taxon>Actinomycetota</taxon>
        <taxon>Actinomycetes</taxon>
        <taxon>Kineosporiales</taxon>
        <taxon>Kineosporiaceae</taxon>
        <taxon>Quadrisphaera</taxon>
    </lineage>
</organism>
<feature type="transmembrane region" description="Helical" evidence="1">
    <location>
        <begin position="130"/>
        <end position="148"/>
    </location>
</feature>
<proteinExistence type="predicted"/>
<evidence type="ECO:0000259" key="2">
    <source>
        <dbReference type="Pfam" id="PF02518"/>
    </source>
</evidence>
<dbReference type="SUPFAM" id="SSF55874">
    <property type="entry name" value="ATPase domain of HSP90 chaperone/DNA topoisomerase II/histidine kinase"/>
    <property type="match status" value="1"/>
</dbReference>
<evidence type="ECO:0000256" key="1">
    <source>
        <dbReference type="SAM" id="Phobius"/>
    </source>
</evidence>
<feature type="domain" description="Histidine kinase/HSP90-like ATPase" evidence="2">
    <location>
        <begin position="300"/>
        <end position="387"/>
    </location>
</feature>
<dbReference type="Gene3D" id="3.30.565.10">
    <property type="entry name" value="Histidine kinase-like ATPase, C-terminal domain"/>
    <property type="match status" value="1"/>
</dbReference>
<dbReference type="Pfam" id="PF02518">
    <property type="entry name" value="HATPase_c"/>
    <property type="match status" value="1"/>
</dbReference>
<dbReference type="InterPro" id="IPR036890">
    <property type="entry name" value="HATPase_C_sf"/>
</dbReference>
<dbReference type="OrthoDB" id="4881511at2"/>
<protein>
    <recommendedName>
        <fullName evidence="2">Histidine kinase/HSP90-like ATPase domain-containing protein</fullName>
    </recommendedName>
</protein>
<evidence type="ECO:0000313" key="3">
    <source>
        <dbReference type="EMBL" id="TXR56285.1"/>
    </source>
</evidence>
<keyword evidence="1" id="KW-0812">Transmembrane</keyword>
<gene>
    <name evidence="3" type="ORF">FMM08_09170</name>
</gene>
<dbReference type="Proteomes" id="UP000321234">
    <property type="component" value="Unassembled WGS sequence"/>
</dbReference>
<accession>A0A5C8ZE01</accession>
<feature type="transmembrane region" description="Helical" evidence="1">
    <location>
        <begin position="160"/>
        <end position="178"/>
    </location>
</feature>
<keyword evidence="1" id="KW-0472">Membrane</keyword>
<comment type="caution">
    <text evidence="3">The sequence shown here is derived from an EMBL/GenBank/DDBJ whole genome shotgun (WGS) entry which is preliminary data.</text>
</comment>